<keyword evidence="6" id="KW-0808">Transferase</keyword>
<feature type="domain" description="Damage-control phosphatase ARMT1-like metal-binding" evidence="14">
    <location>
        <begin position="53"/>
        <end position="443"/>
    </location>
</feature>
<comment type="cofactor">
    <cofactor evidence="13">
        <name>Mn(2+)</name>
        <dbReference type="ChEBI" id="CHEBI:29035"/>
    </cofactor>
    <cofactor evidence="13">
        <name>Ni(2+)</name>
        <dbReference type="ChEBI" id="CHEBI:49786"/>
    </cofactor>
</comment>
<evidence type="ECO:0000256" key="7">
    <source>
        <dbReference type="ARBA" id="ARBA00022691"/>
    </source>
</evidence>
<dbReference type="GO" id="GO:0051998">
    <property type="term" value="F:protein carboxyl O-methyltransferase activity"/>
    <property type="evidence" value="ECO:0007669"/>
    <property type="project" value="UniProtKB-UniRule"/>
</dbReference>
<dbReference type="Proteomes" id="UP001461498">
    <property type="component" value="Unassembled WGS sequence"/>
</dbReference>
<dbReference type="PANTHER" id="PTHR12260:SF6">
    <property type="entry name" value="DAMAGE-CONTROL PHOSPHATASE ARMT1"/>
    <property type="match status" value="1"/>
</dbReference>
<evidence type="ECO:0000256" key="1">
    <source>
        <dbReference type="ARBA" id="ARBA00000807"/>
    </source>
</evidence>
<evidence type="ECO:0000256" key="4">
    <source>
        <dbReference type="ARBA" id="ARBA00022596"/>
    </source>
</evidence>
<dbReference type="EC" id="3.1.3.-" evidence="13"/>
<comment type="similarity">
    <text evidence="3 13">Belongs to the damage-control phosphatase family. Sugar phosphate phosphatase III subfamily.</text>
</comment>
<keyword evidence="4" id="KW-0533">Nickel</keyword>
<evidence type="ECO:0000256" key="10">
    <source>
        <dbReference type="ARBA" id="ARBA00023211"/>
    </source>
</evidence>
<evidence type="ECO:0000313" key="16">
    <source>
        <dbReference type="Proteomes" id="UP001461498"/>
    </source>
</evidence>
<dbReference type="GO" id="GO:0005634">
    <property type="term" value="C:nucleus"/>
    <property type="evidence" value="ECO:0007669"/>
    <property type="project" value="TreeGrafter"/>
</dbReference>
<dbReference type="GO" id="GO:0032259">
    <property type="term" value="P:methylation"/>
    <property type="evidence" value="ECO:0007669"/>
    <property type="project" value="UniProtKB-KW"/>
</dbReference>
<keyword evidence="7" id="KW-0949">S-adenosyl-L-methionine</keyword>
<keyword evidence="5 13" id="KW-0489">Methyltransferase</keyword>
<evidence type="ECO:0000259" key="14">
    <source>
        <dbReference type="Pfam" id="PF01937"/>
    </source>
</evidence>
<dbReference type="InterPro" id="IPR039763">
    <property type="entry name" value="ARMT1"/>
</dbReference>
<dbReference type="GO" id="GO:0006974">
    <property type="term" value="P:DNA damage response"/>
    <property type="evidence" value="ECO:0007669"/>
    <property type="project" value="TreeGrafter"/>
</dbReference>
<evidence type="ECO:0000256" key="9">
    <source>
        <dbReference type="ARBA" id="ARBA00022801"/>
    </source>
</evidence>
<evidence type="ECO:0000256" key="8">
    <source>
        <dbReference type="ARBA" id="ARBA00022723"/>
    </source>
</evidence>
<name>A0AAW1DJR7_9HEMI</name>
<comment type="catalytic activity">
    <reaction evidence="1 13">
        <text>L-glutamyl-[protein] + S-adenosyl-L-methionine = [protein]-L-glutamate 5-O-methyl ester + S-adenosyl-L-homocysteine</text>
        <dbReference type="Rhea" id="RHEA:24452"/>
        <dbReference type="Rhea" id="RHEA-COMP:10208"/>
        <dbReference type="Rhea" id="RHEA-COMP:10311"/>
        <dbReference type="ChEBI" id="CHEBI:29973"/>
        <dbReference type="ChEBI" id="CHEBI:57856"/>
        <dbReference type="ChEBI" id="CHEBI:59789"/>
        <dbReference type="ChEBI" id="CHEBI:82795"/>
    </reaction>
</comment>
<dbReference type="GO" id="GO:0046872">
    <property type="term" value="F:metal ion binding"/>
    <property type="evidence" value="ECO:0007669"/>
    <property type="project" value="UniProtKB-UniRule"/>
</dbReference>
<comment type="domain">
    <text evidence="13">Subfamily III proteins have a conserved RTxK motif about 40-50 residues from the C-terminus; the threonine may be replaced by serine or cysteine.</text>
</comment>
<dbReference type="InterPro" id="IPR036075">
    <property type="entry name" value="ARMT-1-like_metal-bd_sf"/>
</dbReference>
<evidence type="ECO:0000256" key="6">
    <source>
        <dbReference type="ARBA" id="ARBA00022679"/>
    </source>
</evidence>
<evidence type="ECO:0000256" key="11">
    <source>
        <dbReference type="ARBA" id="ARBA00045980"/>
    </source>
</evidence>
<comment type="catalytic activity">
    <reaction evidence="12 13">
        <text>beta-D-fructose 6-phosphate = dihydroxyacetone + D-glyceraldehyde 3-phosphate</text>
        <dbReference type="Rhea" id="RHEA:28002"/>
        <dbReference type="ChEBI" id="CHEBI:16016"/>
        <dbReference type="ChEBI" id="CHEBI:57634"/>
        <dbReference type="ChEBI" id="CHEBI:59776"/>
    </reaction>
</comment>
<dbReference type="Gene3D" id="3.40.50.10880">
    <property type="entry name" value="Uncharacterised protein PF01937, DUF89, domain 3"/>
    <property type="match status" value="1"/>
</dbReference>
<sequence>MIRHLSKINNVIKNKTHSKAVVESLMNKIRDCEPPLYAKLSPKFKRSFAYPSMKDRVPVILTQIVDYLSRDKATIISCYGEEVQDEIKAAIGEISLLKNHILTSKDFQYFTSQDSDTELWNEHLKERERLYHSFNYFESDWLFSECYVYRRVREIFATKEMLRTLDPFSAKKTELLRNSLTAMSSLFSYLIENNILDSDTTIPIAQLQKEFVLIMKSALWANQFDLSLNTNSQDVEENMLSKIKEWDDKLLVDDSIKLFSSLCSTDNTEKIVDYVVDNAGLELICDLCFADLLITRFHVKKINIRVKPIPWFVSDTIPRDVQQTVSSVLCNTNEWFRVIGKRWQKYLDTGIWNVVADQYWCLGRTYSEMPTVDPQLYEELQEAAFIVMKGDLNYRKLLQDINWETTTPFSKALGDFHPAPLIALRTCKADLICGLKPGQAEKVAKESPNWLINGEYAVIQYDSPRSE</sequence>
<evidence type="ECO:0000256" key="13">
    <source>
        <dbReference type="RuleBase" id="RU367030"/>
    </source>
</evidence>
<protein>
    <recommendedName>
        <fullName evidence="13">Sugar phosphate phosphatase</fullName>
        <ecNumber evidence="13">2.1.1.-</ecNumber>
        <ecNumber evidence="13">3.1.3.-</ecNumber>
    </recommendedName>
</protein>
<comment type="catalytic activity">
    <reaction evidence="2 13">
        <text>beta-D-fructose 1-phosphate + H2O = D-fructose + phosphate</text>
        <dbReference type="Rhea" id="RHEA:35603"/>
        <dbReference type="ChEBI" id="CHEBI:15377"/>
        <dbReference type="ChEBI" id="CHEBI:37721"/>
        <dbReference type="ChEBI" id="CHEBI:43474"/>
        <dbReference type="ChEBI" id="CHEBI:138881"/>
    </reaction>
</comment>
<dbReference type="PANTHER" id="PTHR12260">
    <property type="entry name" value="DAMAGE-CONTROL PHOSPHATASE ARMT1"/>
    <property type="match status" value="1"/>
</dbReference>
<keyword evidence="9 13" id="KW-0378">Hydrolase</keyword>
<evidence type="ECO:0000256" key="12">
    <source>
        <dbReference type="ARBA" id="ARBA00048809"/>
    </source>
</evidence>
<evidence type="ECO:0000256" key="2">
    <source>
        <dbReference type="ARBA" id="ARBA00001326"/>
    </source>
</evidence>
<keyword evidence="10 13" id="KW-0464">Manganese</keyword>
<comment type="caution">
    <text evidence="15">The sequence shown here is derived from an EMBL/GenBank/DDBJ whole genome shotgun (WGS) entry which is preliminary data.</text>
</comment>
<accession>A0AAW1DJR7</accession>
<dbReference type="SUPFAM" id="SSF111321">
    <property type="entry name" value="AF1104-like"/>
    <property type="match status" value="1"/>
</dbReference>
<evidence type="ECO:0000313" key="15">
    <source>
        <dbReference type="EMBL" id="KAK9511006.1"/>
    </source>
</evidence>
<proteinExistence type="inferred from homology"/>
<keyword evidence="8 13" id="KW-0479">Metal-binding</keyword>
<dbReference type="AlphaFoldDB" id="A0AAW1DJR7"/>
<dbReference type="EMBL" id="JAPXFL010000002">
    <property type="protein sequence ID" value="KAK9511006.1"/>
    <property type="molecule type" value="Genomic_DNA"/>
</dbReference>
<reference evidence="15 16" key="1">
    <citation type="submission" date="2022-12" db="EMBL/GenBank/DDBJ databases">
        <title>Chromosome-level genome assembly of true bugs.</title>
        <authorList>
            <person name="Ma L."/>
            <person name="Li H."/>
        </authorList>
    </citation>
    <scope>NUCLEOTIDE SEQUENCE [LARGE SCALE GENOMIC DNA]</scope>
    <source>
        <strain evidence="15">Lab_2022b</strain>
    </source>
</reference>
<dbReference type="FunFam" id="3.40.50.10880:FF:000002">
    <property type="entry name" value="Acidic residue methyltransferase 1"/>
    <property type="match status" value="1"/>
</dbReference>
<dbReference type="Gene3D" id="1.20.930.60">
    <property type="match status" value="1"/>
</dbReference>
<evidence type="ECO:0000256" key="3">
    <source>
        <dbReference type="ARBA" id="ARBA00009519"/>
    </source>
</evidence>
<dbReference type="GO" id="GO:0016791">
    <property type="term" value="F:phosphatase activity"/>
    <property type="evidence" value="ECO:0007669"/>
    <property type="project" value="TreeGrafter"/>
</dbReference>
<evidence type="ECO:0000256" key="5">
    <source>
        <dbReference type="ARBA" id="ARBA00022603"/>
    </source>
</evidence>
<dbReference type="Pfam" id="PF01937">
    <property type="entry name" value="ARMT1-like_dom"/>
    <property type="match status" value="1"/>
</dbReference>
<dbReference type="EC" id="2.1.1.-" evidence="13"/>
<comment type="function">
    <text evidence="11 13">Metal-dependent phosphatase that shows phosphatase activity against several substrates, including fructose-1-phosphate and fructose-6-phosphate. Its preference for fructose-1-phosphate, a strong glycating agent that causes DNA damage rather than a canonical yeast metabolite, suggests a damage-control function in hexose phosphate metabolism. Has also been shown to have O-methyltransferase activity that methylates glutamate residues of target proteins to form gamma-glutamyl methyl ester residues. Possibly methylates PCNA, suggesting it is involved in the DNA damage response.</text>
</comment>
<organism evidence="15 16">
    <name type="scientific">Rhynocoris fuscipes</name>
    <dbReference type="NCBI Taxonomy" id="488301"/>
    <lineage>
        <taxon>Eukaryota</taxon>
        <taxon>Metazoa</taxon>
        <taxon>Ecdysozoa</taxon>
        <taxon>Arthropoda</taxon>
        <taxon>Hexapoda</taxon>
        <taxon>Insecta</taxon>
        <taxon>Pterygota</taxon>
        <taxon>Neoptera</taxon>
        <taxon>Paraneoptera</taxon>
        <taxon>Hemiptera</taxon>
        <taxon>Heteroptera</taxon>
        <taxon>Panheteroptera</taxon>
        <taxon>Cimicomorpha</taxon>
        <taxon>Reduviidae</taxon>
        <taxon>Harpactorinae</taxon>
        <taxon>Harpactorini</taxon>
        <taxon>Rhynocoris</taxon>
    </lineage>
</organism>
<keyword evidence="16" id="KW-1185">Reference proteome</keyword>
<dbReference type="InterPro" id="IPR002791">
    <property type="entry name" value="ARMT1-like_metal-bd"/>
</dbReference>
<gene>
    <name evidence="15" type="ORF">O3M35_005663</name>
</gene>